<dbReference type="Gramene" id="TraesJUL5B03G03025290.1">
    <property type="protein sequence ID" value="TraesJUL5B03G03025290.1.CDS1"/>
    <property type="gene ID" value="TraesJUL5B03G03025290"/>
</dbReference>
<dbReference type="PaxDb" id="4565-Traes_5BL_E0EED2BE2.1"/>
<reference evidence="3" key="1">
    <citation type="submission" date="2018-08" db="EMBL/GenBank/DDBJ databases">
        <authorList>
            <person name="Rossello M."/>
        </authorList>
    </citation>
    <scope>NUCLEOTIDE SEQUENCE [LARGE SCALE GENOMIC DNA]</scope>
    <source>
        <strain evidence="3">cv. Chinese Spring</strain>
    </source>
</reference>
<dbReference type="Gramene" id="TraesSTA5B03G02995630.1">
    <property type="protein sequence ID" value="TraesSTA5B03G02995630.1.CDS1"/>
    <property type="gene ID" value="TraesSTA5B03G02995630"/>
</dbReference>
<dbReference type="Gramene" id="TraesCS5B03G1237800.1">
    <property type="protein sequence ID" value="TraesCS5B03G1237800.1.CDS1"/>
    <property type="gene ID" value="TraesCS5B03G1237800"/>
</dbReference>
<reference evidence="3" key="2">
    <citation type="submission" date="2018-10" db="UniProtKB">
        <authorList>
            <consortium name="EnsemblPlants"/>
        </authorList>
    </citation>
    <scope>IDENTIFICATION</scope>
</reference>
<evidence type="ECO:0000313" key="4">
    <source>
        <dbReference type="Proteomes" id="UP000019116"/>
    </source>
</evidence>
<accession>A0A3B6LVU0</accession>
<dbReference type="Gramene" id="TraesPARA_EIv1.0_1749880.1">
    <property type="protein sequence ID" value="TraesPARA_EIv1.0_1749880.1.CDS1"/>
    <property type="gene ID" value="TraesPARA_EIv1.0_1749880"/>
</dbReference>
<dbReference type="OrthoDB" id="695544at2759"/>
<dbReference type="Gramene" id="TraesCS5B02G509800.1">
    <property type="protein sequence ID" value="TraesCS5B02G509800.1.cds1"/>
    <property type="gene ID" value="TraesCS5B02G509800"/>
</dbReference>
<dbReference type="Proteomes" id="UP000019116">
    <property type="component" value="Chromosome 5B"/>
</dbReference>
<feature type="compositionally biased region" description="Basic residues" evidence="1">
    <location>
        <begin position="1"/>
        <end position="17"/>
    </location>
</feature>
<dbReference type="AlphaFoldDB" id="A0A3B6LVU0"/>
<dbReference type="Gramene" id="TraesWEE_scaffold_042925_01G000400.1">
    <property type="protein sequence ID" value="TraesWEE_scaffold_042925_01G000400.1"/>
    <property type="gene ID" value="TraesWEE_scaffold_042925_01G000400"/>
</dbReference>
<dbReference type="Gramene" id="TraesRN5B0101205200.1">
    <property type="protein sequence ID" value="TraesRN5B0101205200.1"/>
    <property type="gene ID" value="TraesRN5B0101205200"/>
</dbReference>
<dbReference type="Gramene" id="TraesLAC5B03G02959010.1">
    <property type="protein sequence ID" value="TraesLAC5B03G02959010.1.CDS1"/>
    <property type="gene ID" value="TraesLAC5B03G02959010"/>
</dbReference>
<evidence type="ECO:0000313" key="3">
    <source>
        <dbReference type="EnsemblPlants" id="TraesCS5B02G509800.1.cds1"/>
    </source>
</evidence>
<dbReference type="PANTHER" id="PTHR36140">
    <property type="entry name" value="F-BOX DOMAIN-CONTAINING PROTEIN-RELATED"/>
    <property type="match status" value="1"/>
</dbReference>
<dbReference type="Gramene" id="TraesCAD_scaffold_062101_01G000200.1">
    <property type="protein sequence ID" value="TraesCAD_scaffold_062101_01G000200.1"/>
    <property type="gene ID" value="TraesCAD_scaffold_062101_01G000200"/>
</dbReference>
<feature type="domain" description="F-box" evidence="2">
    <location>
        <begin position="57"/>
        <end position="90"/>
    </location>
</feature>
<dbReference type="PANTHER" id="PTHR36140:SF1">
    <property type="entry name" value="F-BOX DOMAIN CONTAINING PROTEIN, EXPRESSED"/>
    <property type="match status" value="1"/>
</dbReference>
<sequence>MPPSRPPRRRCGRRRRSTTAAGTDPSAGGSRGWLAARRRPFKRHGPEHGDQALPLGDETLLLVFSALSDAGDLVRCAAACRRWRRLVSSDAAFICRRGPPRCDRFARRLAVGVFLHSDRGRGRGRPRREGFVPFTKPDLSIADGGVPGSSSRVVASRNGRVVMDLRRAKSACVLRLCVCDPMTGDAHLLPPLSGKDRPGPYACALLTADDGLHLYDACSAGTATSTSPSSYRVLLLYNHRSYTALRRYSSDDGSWGPEVEVTGARIARGRQLGVRAHATLVRGGAVCWYGLGIAVNPATLHTSSFGYTVQAFESPPRRAKASLGEVDRLLGLMPDGRLCVLECKADAVRAYVVVYADVVRNGGVSGRKEWRWTLNAELMGLQVVRLRWFCEKSGVALFTARNRGGKTQVYAVDVETMQVGRVDWSGDDDRDGDGDMEVCGYEMDRVAMLAELDRSAELHPAPRQL</sequence>
<dbReference type="Gramene" id="TraesJAG5B03G03001650.1">
    <property type="protein sequence ID" value="TraesJAG5B03G03001650.1.CDS1"/>
    <property type="gene ID" value="TraesJAG5B03G03001650"/>
</dbReference>
<name>A0A3B6LVU0_WHEAT</name>
<dbReference type="InterPro" id="IPR001810">
    <property type="entry name" value="F-box_dom"/>
</dbReference>
<dbReference type="Gramene" id="TraesROB_scaffold_113880_01G000100.1">
    <property type="protein sequence ID" value="TraesROB_scaffold_113880_01G000100.1"/>
    <property type="gene ID" value="TraesROB_scaffold_113880_01G000100"/>
</dbReference>
<dbReference type="Gramene" id="TraesCLE_scaffold_114903_01G000400.1">
    <property type="protein sequence ID" value="TraesCLE_scaffold_114903_01G000400.1"/>
    <property type="gene ID" value="TraesCLE_scaffold_114903_01G000400"/>
</dbReference>
<proteinExistence type="predicted"/>
<keyword evidence="4" id="KW-1185">Reference proteome</keyword>
<dbReference type="Gramene" id="TraesSYM7B03G04015570.1">
    <property type="protein sequence ID" value="TraesSYM7B03G04015570.1.CDS1"/>
    <property type="gene ID" value="TraesSYM7B03G04015570"/>
</dbReference>
<dbReference type="Gene3D" id="1.20.1280.50">
    <property type="match status" value="1"/>
</dbReference>
<evidence type="ECO:0000256" key="1">
    <source>
        <dbReference type="SAM" id="MobiDB-lite"/>
    </source>
</evidence>
<dbReference type="Pfam" id="PF12937">
    <property type="entry name" value="F-box-like"/>
    <property type="match status" value="1"/>
</dbReference>
<dbReference type="Gramene" id="TraesLDM5B03G03007410.1">
    <property type="protein sequence ID" value="TraesLDM5B03G03007410.1.CDS1"/>
    <property type="gene ID" value="TraesLDM5B03G03007410"/>
</dbReference>
<organism evidence="3">
    <name type="scientific">Triticum aestivum</name>
    <name type="common">Wheat</name>
    <dbReference type="NCBI Taxonomy" id="4565"/>
    <lineage>
        <taxon>Eukaryota</taxon>
        <taxon>Viridiplantae</taxon>
        <taxon>Streptophyta</taxon>
        <taxon>Embryophyta</taxon>
        <taxon>Tracheophyta</taxon>
        <taxon>Spermatophyta</taxon>
        <taxon>Magnoliopsida</taxon>
        <taxon>Liliopsida</taxon>
        <taxon>Poales</taxon>
        <taxon>Poaceae</taxon>
        <taxon>BOP clade</taxon>
        <taxon>Pooideae</taxon>
        <taxon>Triticodae</taxon>
        <taxon>Triticeae</taxon>
        <taxon>Triticinae</taxon>
        <taxon>Triticum</taxon>
    </lineage>
</organism>
<protein>
    <recommendedName>
        <fullName evidence="2">F-box domain-containing protein</fullName>
    </recommendedName>
</protein>
<dbReference type="InterPro" id="IPR036047">
    <property type="entry name" value="F-box-like_dom_sf"/>
</dbReference>
<dbReference type="EnsemblPlants" id="TraesCS5B02G509800.1">
    <property type="protein sequence ID" value="TraesCS5B02G509800.1.cds1"/>
    <property type="gene ID" value="TraesCS5B02G509800"/>
</dbReference>
<dbReference type="Gramene" id="TraesARI7B03G04324080.1">
    <property type="protein sequence ID" value="TraesARI7B03G04324080.1.CDS1"/>
    <property type="gene ID" value="TraesARI7B03G04324080"/>
</dbReference>
<dbReference type="OMA" id="MTGDMSV"/>
<dbReference type="SUPFAM" id="SSF81383">
    <property type="entry name" value="F-box domain"/>
    <property type="match status" value="1"/>
</dbReference>
<dbReference type="Gramene" id="TraesMAC5B03G03002080.1">
    <property type="protein sequence ID" value="TraesMAC5B03G03002080.1.CDS1"/>
    <property type="gene ID" value="TraesMAC5B03G03002080"/>
</dbReference>
<feature type="region of interest" description="Disordered" evidence="1">
    <location>
        <begin position="1"/>
        <end position="34"/>
    </location>
</feature>
<evidence type="ECO:0000259" key="2">
    <source>
        <dbReference type="Pfam" id="PF12937"/>
    </source>
</evidence>